<dbReference type="Gene3D" id="3.20.20.190">
    <property type="entry name" value="Phosphatidylinositol (PI) phosphodiesterase"/>
    <property type="match status" value="1"/>
</dbReference>
<sequence>MTSVRWIRSFATVALVLTALVGLSPGPAEAASTARPVWAHRGGTGHGHVENTRANFRAAAREGSRRWETDVRFTRSGTPVLLHDARLGVFRCPDVSISRVTLTRARKCHAGNGQTINTLAEFAQDVRSYRARAWVELKTRPTARQWQRLNNSLGSLRGRVVIQSFLGGACEAASSRGYVTAFLTDRAVSRGALPRGTDWYAPQFEHVTGAQAAAMHAAGLRVAAWTPARSRWGSVPGSVDQLISNDIP</sequence>
<dbReference type="InterPro" id="IPR030395">
    <property type="entry name" value="GP_PDE_dom"/>
</dbReference>
<dbReference type="Pfam" id="PF03009">
    <property type="entry name" value="GDPD"/>
    <property type="match status" value="1"/>
</dbReference>
<dbReference type="PANTHER" id="PTHR46211">
    <property type="entry name" value="GLYCEROPHOSPHORYL DIESTER PHOSPHODIESTERASE"/>
    <property type="match status" value="1"/>
</dbReference>
<keyword evidence="1" id="KW-0732">Signal</keyword>
<protein>
    <recommendedName>
        <fullName evidence="2">GP-PDE domain-containing protein</fullName>
    </recommendedName>
</protein>
<dbReference type="SUPFAM" id="SSF51695">
    <property type="entry name" value="PLC-like phosphodiesterases"/>
    <property type="match status" value="1"/>
</dbReference>
<evidence type="ECO:0000313" key="3">
    <source>
        <dbReference type="EMBL" id="CAA9339366.1"/>
    </source>
</evidence>
<feature type="signal peptide" evidence="1">
    <location>
        <begin position="1"/>
        <end position="30"/>
    </location>
</feature>
<reference evidence="3" key="1">
    <citation type="submission" date="2020-02" db="EMBL/GenBank/DDBJ databases">
        <authorList>
            <person name="Meier V. D."/>
        </authorList>
    </citation>
    <scope>NUCLEOTIDE SEQUENCE</scope>
    <source>
        <strain evidence="3">AVDCRST_MAG46</strain>
    </source>
</reference>
<feature type="domain" description="GP-PDE" evidence="2">
    <location>
        <begin position="35"/>
        <end position="248"/>
    </location>
</feature>
<dbReference type="InterPro" id="IPR017946">
    <property type="entry name" value="PLC-like_Pdiesterase_TIM-brl"/>
</dbReference>
<dbReference type="GO" id="GO:0008081">
    <property type="term" value="F:phosphoric diester hydrolase activity"/>
    <property type="evidence" value="ECO:0007669"/>
    <property type="project" value="InterPro"/>
</dbReference>
<dbReference type="PROSITE" id="PS51704">
    <property type="entry name" value="GP_PDE"/>
    <property type="match status" value="1"/>
</dbReference>
<evidence type="ECO:0000259" key="2">
    <source>
        <dbReference type="PROSITE" id="PS51704"/>
    </source>
</evidence>
<dbReference type="PANTHER" id="PTHR46211:SF1">
    <property type="entry name" value="GLYCEROPHOSPHODIESTER PHOSPHODIESTERASE, CYTOPLASMIC"/>
    <property type="match status" value="1"/>
</dbReference>
<evidence type="ECO:0000256" key="1">
    <source>
        <dbReference type="SAM" id="SignalP"/>
    </source>
</evidence>
<accession>A0A6J4LTD0</accession>
<gene>
    <name evidence="3" type="ORF">AVDCRST_MAG46-1908</name>
</gene>
<proteinExistence type="predicted"/>
<dbReference type="GO" id="GO:0006629">
    <property type="term" value="P:lipid metabolic process"/>
    <property type="evidence" value="ECO:0007669"/>
    <property type="project" value="InterPro"/>
</dbReference>
<organism evidence="3">
    <name type="scientific">uncultured Nocardioidaceae bacterium</name>
    <dbReference type="NCBI Taxonomy" id="253824"/>
    <lineage>
        <taxon>Bacteria</taxon>
        <taxon>Bacillati</taxon>
        <taxon>Actinomycetota</taxon>
        <taxon>Actinomycetes</taxon>
        <taxon>Propionibacteriales</taxon>
        <taxon>Nocardioidaceae</taxon>
        <taxon>environmental samples</taxon>
    </lineage>
</organism>
<name>A0A6J4LTD0_9ACTN</name>
<dbReference type="CDD" id="cd08556">
    <property type="entry name" value="GDPD"/>
    <property type="match status" value="1"/>
</dbReference>
<dbReference type="AlphaFoldDB" id="A0A6J4LTD0"/>
<feature type="chain" id="PRO_5026814525" description="GP-PDE domain-containing protein" evidence="1">
    <location>
        <begin position="31"/>
        <end position="248"/>
    </location>
</feature>
<dbReference type="EMBL" id="CADCUD010000122">
    <property type="protein sequence ID" value="CAA9339366.1"/>
    <property type="molecule type" value="Genomic_DNA"/>
</dbReference>